<dbReference type="InterPro" id="IPR045600">
    <property type="entry name" value="RelA/SpoT_AH_RIS"/>
</dbReference>
<dbReference type="EMBL" id="JANQAO010000001">
    <property type="protein sequence ID" value="MDM5146784.1"/>
    <property type="molecule type" value="Genomic_DNA"/>
</dbReference>
<dbReference type="Pfam" id="PF02824">
    <property type="entry name" value="TGS"/>
    <property type="match status" value="1"/>
</dbReference>
<keyword evidence="1" id="KW-0378">Hydrolase</keyword>
<dbReference type="InterPro" id="IPR043519">
    <property type="entry name" value="NT_sf"/>
</dbReference>
<comment type="function">
    <text evidence="5">In eubacteria ppGpp (guanosine 3'-diphosphate 5'-diphosphate) is a mediator of the stringent response that coordinates a variety of cellular activities in response to changes in nutritional abundance.</text>
</comment>
<dbReference type="PROSITE" id="PS51831">
    <property type="entry name" value="HD"/>
    <property type="match status" value="1"/>
</dbReference>
<dbReference type="InterPro" id="IPR007685">
    <property type="entry name" value="RelA_SpoT"/>
</dbReference>
<dbReference type="InterPro" id="IPR004811">
    <property type="entry name" value="RelA/Spo_fam"/>
</dbReference>
<dbReference type="Gene3D" id="3.10.20.30">
    <property type="match status" value="1"/>
</dbReference>
<dbReference type="SUPFAM" id="SSF81271">
    <property type="entry name" value="TGS-like"/>
    <property type="match status" value="1"/>
</dbReference>
<proteinExistence type="inferred from homology"/>
<dbReference type="CDD" id="cd05399">
    <property type="entry name" value="NT_Rel-Spo_like"/>
    <property type="match status" value="1"/>
</dbReference>
<feature type="domain" description="ACT" evidence="6">
    <location>
        <begin position="631"/>
        <end position="707"/>
    </location>
</feature>
<accession>A0ABT7QJ63</accession>
<dbReference type="PANTHER" id="PTHR21262">
    <property type="entry name" value="GUANOSINE-3',5'-BIS DIPHOSPHATE 3'-PYROPHOSPHOHYDROLASE"/>
    <property type="match status" value="1"/>
</dbReference>
<reference evidence="9" key="1">
    <citation type="submission" date="2022-08" db="EMBL/GenBank/DDBJ databases">
        <authorList>
            <person name="Dzunkova M."/>
            <person name="La Clair J."/>
            <person name="Tyml T."/>
            <person name="Doud D."/>
            <person name="Schulz F."/>
            <person name="Piquer S."/>
            <person name="Porcel Sanchis D."/>
            <person name="Osborn A."/>
            <person name="Robinson D."/>
            <person name="Louie K.B."/>
            <person name="Bowen B.P."/>
            <person name="Bowers R."/>
            <person name="Lee J."/>
            <person name="Arnau Llombart V."/>
            <person name="Diaz Villanueva W."/>
            <person name="Gosliner T."/>
            <person name="Northen T."/>
            <person name="Cheng J.-F."/>
            <person name="Burkart M.D."/>
            <person name="Woyke T."/>
        </authorList>
    </citation>
    <scope>NUCLEOTIDE SEQUENCE</scope>
    <source>
        <strain evidence="9">Df01</strain>
    </source>
</reference>
<dbReference type="InterPro" id="IPR033655">
    <property type="entry name" value="TGS_RelA/SpoT"/>
</dbReference>
<evidence type="ECO:0000256" key="5">
    <source>
        <dbReference type="RuleBase" id="RU003847"/>
    </source>
</evidence>
<dbReference type="CDD" id="cd04876">
    <property type="entry name" value="ACT_RelA-SpoT"/>
    <property type="match status" value="1"/>
</dbReference>
<evidence type="ECO:0000256" key="3">
    <source>
        <dbReference type="ARBA" id="ARBA00024387"/>
    </source>
</evidence>
<dbReference type="EC" id="3.1.7.2" evidence="3"/>
<dbReference type="Pfam" id="PF04607">
    <property type="entry name" value="RelA_SpoT"/>
    <property type="match status" value="1"/>
</dbReference>
<organism evidence="9 10">
    <name type="scientific">Candidatus Doriopsillibacter californiensis</name>
    <dbReference type="NCBI Taxonomy" id="2970740"/>
    <lineage>
        <taxon>Bacteria</taxon>
        <taxon>Pseudomonadati</taxon>
        <taxon>Pseudomonadota</taxon>
        <taxon>Gammaproteobacteria</taxon>
        <taxon>Candidatus Tethybacterales</taxon>
        <taxon>Candidatus Persebacteraceae</taxon>
        <taxon>Candidatus Doriopsillibacter</taxon>
    </lineage>
</organism>
<protein>
    <recommendedName>
        <fullName evidence="3">guanosine-3',5'-bis(diphosphate) 3'-diphosphatase</fullName>
        <ecNumber evidence="3">3.1.7.2</ecNumber>
    </recommendedName>
</protein>
<dbReference type="SUPFAM" id="SSF109604">
    <property type="entry name" value="HD-domain/PDEase-like"/>
    <property type="match status" value="1"/>
</dbReference>
<dbReference type="PROSITE" id="PS51880">
    <property type="entry name" value="TGS"/>
    <property type="match status" value="1"/>
</dbReference>
<dbReference type="CDD" id="cd00077">
    <property type="entry name" value="HDc"/>
    <property type="match status" value="1"/>
</dbReference>
<dbReference type="SUPFAM" id="SSF81301">
    <property type="entry name" value="Nucleotidyltransferase"/>
    <property type="match status" value="1"/>
</dbReference>
<dbReference type="PANTHER" id="PTHR21262:SF36">
    <property type="entry name" value="BIFUNCTIONAL (P)PPGPP SYNTHASE_HYDROLASE SPOT"/>
    <property type="match status" value="1"/>
</dbReference>
<dbReference type="InterPro" id="IPR006674">
    <property type="entry name" value="HD_domain"/>
</dbReference>
<keyword evidence="10" id="KW-1185">Reference proteome</keyword>
<dbReference type="Pfam" id="PF19296">
    <property type="entry name" value="RelA_AH_RIS"/>
    <property type="match status" value="1"/>
</dbReference>
<evidence type="ECO:0000256" key="1">
    <source>
        <dbReference type="ARBA" id="ARBA00022801"/>
    </source>
</evidence>
<dbReference type="PROSITE" id="PS51671">
    <property type="entry name" value="ACT"/>
    <property type="match status" value="1"/>
</dbReference>
<dbReference type="InterPro" id="IPR012676">
    <property type="entry name" value="TGS-like"/>
</dbReference>
<dbReference type="SMART" id="SM00471">
    <property type="entry name" value="HDc"/>
    <property type="match status" value="1"/>
</dbReference>
<evidence type="ECO:0000313" key="9">
    <source>
        <dbReference type="EMBL" id="MDM5146784.1"/>
    </source>
</evidence>
<dbReference type="SUPFAM" id="SSF55021">
    <property type="entry name" value="ACT-like"/>
    <property type="match status" value="1"/>
</dbReference>
<comment type="caution">
    <text evidence="9">The sequence shown here is derived from an EMBL/GenBank/DDBJ whole genome shotgun (WGS) entry which is preliminary data.</text>
</comment>
<evidence type="ECO:0000259" key="8">
    <source>
        <dbReference type="PROSITE" id="PS51880"/>
    </source>
</evidence>
<feature type="domain" description="TGS" evidence="8">
    <location>
        <begin position="385"/>
        <end position="448"/>
    </location>
</feature>
<sequence>MAGIAGLTRKLAVYLPEESLKDIDAAYRYSEKAHFGQLRASGRPYIQHPLTVADILADWRFDAQSIIAALLHDVVEDTAVSLKQVREAFGGTVAHLVDGLSKIERIEGIDRRVQEAETFRKILLAAADDWRVLFIKLADRLHNMRTLSAINGSARRKRIALETLTIYAPIAERMGFSPVRDELQNLALRYLRPHRYRVLSKALNNSKANSRHIIDRVEQMTREALQKYRLTGELKKRRKNLYSIYRKMASQRLSFAQVEDIIGFRLIVDGRMDCYLALGALHEFFVPVPARFKDYIAVPKSNGYQSLHTALSTKESVKVEIQIRTRAMHEVAEHGLAAHWHYKQQEGALDNAQTEALNRLSSLVRLHAENDAPTEFMEYVRVDLSPGEMYVLTPDGKVVNLPPGATALDFAYSIHTDVGDHAESAVVNGQIVPISSRLKNGDQISIKTNPNIVPLPHWINLAKTARARSHIRQRLNAASREESIALGRKLLHNALQKIEARSDDISDDHWRAFLNSQNMQTADELYLELGLGKVIPDIVARGLLRRQVRQNKSGRLQPVSIAGAGSAAITLSSCCHPLPTESIIGLLQKNRGLIVHANHCPMVQIMPNRRSEKWIDVAWSDKATNSLYRSTIALECRNRSGLATSVSSAISGMDVNIVTFNFNSGALECDSIQMETMVEVHSLSVLETLLQTLRQLPDVIEAKRRLPELEKNARIEH</sequence>
<comment type="pathway">
    <text evidence="2">Purine metabolism; ppGpp biosynthesis; ppGpp from GDP: step 1/1.</text>
</comment>
<comment type="similarity">
    <text evidence="5">Belongs to the relA/spoT family.</text>
</comment>
<dbReference type="Proteomes" id="UP001168167">
    <property type="component" value="Unassembled WGS sequence"/>
</dbReference>
<dbReference type="CDD" id="cd01668">
    <property type="entry name" value="TGS_RSH"/>
    <property type="match status" value="1"/>
</dbReference>
<name>A0ABT7QJ63_9GAMM</name>
<dbReference type="InterPro" id="IPR004095">
    <property type="entry name" value="TGS"/>
</dbReference>
<evidence type="ECO:0000259" key="6">
    <source>
        <dbReference type="PROSITE" id="PS51671"/>
    </source>
</evidence>
<dbReference type="Pfam" id="PF13328">
    <property type="entry name" value="HD_4"/>
    <property type="match status" value="1"/>
</dbReference>
<dbReference type="InterPro" id="IPR012675">
    <property type="entry name" value="Beta-grasp_dom_sf"/>
</dbReference>
<dbReference type="InterPro" id="IPR003607">
    <property type="entry name" value="HD/PDEase_dom"/>
</dbReference>
<dbReference type="InterPro" id="IPR002912">
    <property type="entry name" value="ACT_dom"/>
</dbReference>
<comment type="catalytic activity">
    <reaction evidence="4">
        <text>guanosine 3',5'-bis(diphosphate) + H2O = GDP + diphosphate + H(+)</text>
        <dbReference type="Rhea" id="RHEA:14253"/>
        <dbReference type="ChEBI" id="CHEBI:15377"/>
        <dbReference type="ChEBI" id="CHEBI:15378"/>
        <dbReference type="ChEBI" id="CHEBI:33019"/>
        <dbReference type="ChEBI" id="CHEBI:58189"/>
        <dbReference type="ChEBI" id="CHEBI:77828"/>
        <dbReference type="EC" id="3.1.7.2"/>
    </reaction>
</comment>
<feature type="domain" description="HD" evidence="7">
    <location>
        <begin position="45"/>
        <end position="144"/>
    </location>
</feature>
<evidence type="ECO:0000313" key="10">
    <source>
        <dbReference type="Proteomes" id="UP001168167"/>
    </source>
</evidence>
<evidence type="ECO:0000259" key="7">
    <source>
        <dbReference type="PROSITE" id="PS51831"/>
    </source>
</evidence>
<gene>
    <name evidence="9" type="ORF">NQX30_00060</name>
</gene>
<reference evidence="9" key="2">
    <citation type="journal article" date="2023" name="Microbiome">
        <title>Synthase-selected sorting approach identifies a beta-lactone synthase in a nudibranch symbiotic bacterium.</title>
        <authorList>
            <person name="Dzunkova M."/>
            <person name="La Clair J.J."/>
            <person name="Tyml T."/>
            <person name="Doud D."/>
            <person name="Schulz F."/>
            <person name="Piquer-Esteban S."/>
            <person name="Porcel Sanchis D."/>
            <person name="Osborn A."/>
            <person name="Robinson D."/>
            <person name="Louie K.B."/>
            <person name="Bowen B.P."/>
            <person name="Bowers R.M."/>
            <person name="Lee J."/>
            <person name="Arnau V."/>
            <person name="Diaz-Villanueva W."/>
            <person name="Stepanauskas R."/>
            <person name="Gosliner T."/>
            <person name="Date S.V."/>
            <person name="Northen T.R."/>
            <person name="Cheng J.F."/>
            <person name="Burkart M.D."/>
            <person name="Woyke T."/>
        </authorList>
    </citation>
    <scope>NUCLEOTIDE SEQUENCE</scope>
    <source>
        <strain evidence="9">Df01</strain>
    </source>
</reference>
<dbReference type="Gene3D" id="3.30.70.260">
    <property type="match status" value="1"/>
</dbReference>
<dbReference type="Pfam" id="PF13291">
    <property type="entry name" value="ACT_4"/>
    <property type="match status" value="1"/>
</dbReference>
<dbReference type="Gene3D" id="3.30.460.10">
    <property type="entry name" value="Beta Polymerase, domain 2"/>
    <property type="match status" value="1"/>
</dbReference>
<dbReference type="InterPro" id="IPR045865">
    <property type="entry name" value="ACT-like_dom_sf"/>
</dbReference>
<dbReference type="Gene3D" id="1.10.3210.10">
    <property type="entry name" value="Hypothetical protein af1432"/>
    <property type="match status" value="1"/>
</dbReference>
<evidence type="ECO:0000256" key="4">
    <source>
        <dbReference type="ARBA" id="ARBA00047968"/>
    </source>
</evidence>
<dbReference type="NCBIfam" id="TIGR00691">
    <property type="entry name" value="spoT_relA"/>
    <property type="match status" value="1"/>
</dbReference>
<dbReference type="SMART" id="SM00954">
    <property type="entry name" value="RelA_SpoT"/>
    <property type="match status" value="1"/>
</dbReference>
<evidence type="ECO:0000256" key="2">
    <source>
        <dbReference type="ARBA" id="ARBA00024329"/>
    </source>
</evidence>